<proteinExistence type="predicted"/>
<feature type="domain" description="WSC" evidence="3">
    <location>
        <begin position="77"/>
        <end position="171"/>
    </location>
</feature>
<dbReference type="PANTHER" id="PTHR45964">
    <property type="entry name" value="WSCD FAMILY MEMBER CG9164"/>
    <property type="match status" value="1"/>
</dbReference>
<dbReference type="GO" id="GO:0051118">
    <property type="term" value="F:glucan endo-1,3-alpha-glucosidase activity"/>
    <property type="evidence" value="ECO:0007669"/>
    <property type="project" value="InterPro"/>
</dbReference>
<evidence type="ECO:0000256" key="1">
    <source>
        <dbReference type="ARBA" id="ARBA00022737"/>
    </source>
</evidence>
<dbReference type="GeneID" id="92178274"/>
<keyword evidence="5" id="KW-1185">Reference proteome</keyword>
<gene>
    <name evidence="4" type="ORF">IAR55_001015</name>
</gene>
<dbReference type="KEGG" id="kne:92178274"/>
<dbReference type="AlphaFoldDB" id="A0AAW0Z510"/>
<protein>
    <recommendedName>
        <fullName evidence="3">WSC domain-containing protein</fullName>
    </recommendedName>
</protein>
<dbReference type="PROSITE" id="PS51212">
    <property type="entry name" value="WSC"/>
    <property type="match status" value="2"/>
</dbReference>
<accession>A0AAW0Z510</accession>
<dbReference type="Gene3D" id="3.20.20.80">
    <property type="entry name" value="Glycosidases"/>
    <property type="match status" value="1"/>
</dbReference>
<dbReference type="InterPro" id="IPR002889">
    <property type="entry name" value="WSC_carb-bd"/>
</dbReference>
<feature type="domain" description="WSC" evidence="3">
    <location>
        <begin position="261"/>
        <end position="353"/>
    </location>
</feature>
<comment type="caution">
    <text evidence="4">The sequence shown here is derived from an EMBL/GenBank/DDBJ whole genome shotgun (WGS) entry which is preliminary data.</text>
</comment>
<dbReference type="SMART" id="SM00321">
    <property type="entry name" value="WSC"/>
    <property type="match status" value="2"/>
</dbReference>
<evidence type="ECO:0000313" key="4">
    <source>
        <dbReference type="EMBL" id="KAK8865867.1"/>
    </source>
</evidence>
<keyword evidence="1" id="KW-0677">Repeat</keyword>
<dbReference type="Pfam" id="PF03659">
    <property type="entry name" value="Glyco_hydro_71"/>
    <property type="match status" value="1"/>
</dbReference>
<feature type="chain" id="PRO_5043889438" description="WSC domain-containing protein" evidence="2">
    <location>
        <begin position="22"/>
        <end position="834"/>
    </location>
</feature>
<dbReference type="InterPro" id="IPR005197">
    <property type="entry name" value="Glyco_hydro_71"/>
</dbReference>
<evidence type="ECO:0000313" key="5">
    <source>
        <dbReference type="Proteomes" id="UP001388673"/>
    </source>
</evidence>
<dbReference type="PANTHER" id="PTHR45964:SF5">
    <property type="entry name" value="WSCD FAMILY MEMBER CG9164"/>
    <property type="match status" value="1"/>
</dbReference>
<dbReference type="RefSeq" id="XP_066805346.1">
    <property type="nucleotide sequence ID" value="XM_066944145.1"/>
</dbReference>
<dbReference type="EMBL" id="JBCAWK010000002">
    <property type="protein sequence ID" value="KAK8865867.1"/>
    <property type="molecule type" value="Genomic_DNA"/>
</dbReference>
<reference evidence="4 5" key="1">
    <citation type="journal article" date="2024" name="bioRxiv">
        <title>Comparative genomics of Cryptococcus and Kwoniella reveals pathogenesis evolution and contrasting karyotype dynamics via intercentromeric recombination or chromosome fusion.</title>
        <authorList>
            <person name="Coelho M.A."/>
            <person name="David-Palma M."/>
            <person name="Shea T."/>
            <person name="Bowers K."/>
            <person name="McGinley-Smith S."/>
            <person name="Mohammad A.W."/>
            <person name="Gnirke A."/>
            <person name="Yurkov A.M."/>
            <person name="Nowrousian M."/>
            <person name="Sun S."/>
            <person name="Cuomo C.A."/>
            <person name="Heitman J."/>
        </authorList>
    </citation>
    <scope>NUCLEOTIDE SEQUENCE [LARGE SCALE GENOMIC DNA]</scope>
    <source>
        <strain evidence="4 5">CBS 13917</strain>
    </source>
</reference>
<evidence type="ECO:0000256" key="2">
    <source>
        <dbReference type="SAM" id="SignalP"/>
    </source>
</evidence>
<evidence type="ECO:0000259" key="3">
    <source>
        <dbReference type="PROSITE" id="PS51212"/>
    </source>
</evidence>
<dbReference type="CDD" id="cd11577">
    <property type="entry name" value="GH71"/>
    <property type="match status" value="1"/>
</dbReference>
<dbReference type="Pfam" id="PF01822">
    <property type="entry name" value="WSC"/>
    <property type="match status" value="2"/>
</dbReference>
<feature type="signal peptide" evidence="2">
    <location>
        <begin position="1"/>
        <end position="21"/>
    </location>
</feature>
<dbReference type="Proteomes" id="UP001388673">
    <property type="component" value="Unassembled WGS sequence"/>
</dbReference>
<sequence length="834" mass="87405">MAPVVSSAITLLALAASITDAKPLLAPGRHAPPGVANHLSIARRSLHKLIARYYGTSHGLSKPPPLPEKRDTSLPSGWSYFGCVAESNSQRLLQGFAFSSSTLTPLLCVNECTKLGFSMAGTEYGDECYCGDEFVGSGGGMTDDSTCSIACEGDESEKCGNAWFLNLYSYNSSSLATCSGVIPPASTTAALPAATSVSTSTTVVNGTTSVATVTGIATASITTGATAVPSINATESLTSTGTATTTASASYPVHTDSDASEWYSLGCAIDHTPRILSGYSALSQYQMTIDSCLTVCEDKGFAFAGVEFGDECYCGQSLPDNITYSDTACNVNCDGDASETCGGSWALELFELVSAASNCTDDSTTSASSPSLSTGALIVTAGGGGTTTKAAATTAATATAATTVATVATTTAAGTTATAAATTVPQSSDRHEVWAHHMVGNTYPYGASDWANDMSAASAAGIDGFALNMGSDYWQTARIADAYNVASRKAFKLFLSLDMTVLACNSPSDAANLVNIVQQFAGQSAQAMHQGKVLVSTFAGSDCQINWQNDFVDALARNGVNIFFVPSVFSDVSTFASATWMDGELNWNSGWPMGGSDLDTSSDTTYMNALGSKEYMPAISPFFYTHFGQNSWNKNWLYRSDDWLYCTRWEQVIAMRDDVKMTEILTWNDYGESSYIGPVAGALPAGSDEWVNGYTHTGLSSLTKYYSTAFKTGSYPSITKDEIIMWARPHPHDATATSDPVGRPTGWTYTEDNLYAVVLATAPSTVTLTSGTNSQTFSVSEGLTKLKIPMSAGSMGGTIARSGSSVASYNSGSAFSYTTSPSIYNYNYFVGSSS</sequence>
<organism evidence="4 5">
    <name type="scientific">Kwoniella newhampshirensis</name>
    <dbReference type="NCBI Taxonomy" id="1651941"/>
    <lineage>
        <taxon>Eukaryota</taxon>
        <taxon>Fungi</taxon>
        <taxon>Dikarya</taxon>
        <taxon>Basidiomycota</taxon>
        <taxon>Agaricomycotina</taxon>
        <taxon>Tremellomycetes</taxon>
        <taxon>Tremellales</taxon>
        <taxon>Cryptococcaceae</taxon>
        <taxon>Kwoniella</taxon>
    </lineage>
</organism>
<keyword evidence="2" id="KW-0732">Signal</keyword>
<name>A0AAW0Z510_9TREE</name>
<dbReference type="InterPro" id="IPR051589">
    <property type="entry name" value="Sialate-O-sulfotransferase"/>
</dbReference>